<dbReference type="AlphaFoldDB" id="A0A7Z2T2S8"/>
<name>A0A7Z2T2S8_9VIBR</name>
<organism evidence="1 2">
    <name type="scientific">Vibrio astriarenae</name>
    <dbReference type="NCBI Taxonomy" id="1481923"/>
    <lineage>
        <taxon>Bacteria</taxon>
        <taxon>Pseudomonadati</taxon>
        <taxon>Pseudomonadota</taxon>
        <taxon>Gammaproteobacteria</taxon>
        <taxon>Vibrionales</taxon>
        <taxon>Vibrionaceae</taxon>
        <taxon>Vibrio</taxon>
    </lineage>
</organism>
<reference evidence="1 2" key="1">
    <citation type="submission" date="2020-01" db="EMBL/GenBank/DDBJ databases">
        <title>Whole genome and functional gene identification of agarase of Vibrio HN897.</title>
        <authorList>
            <person name="Liu Y."/>
            <person name="Zhao Z."/>
        </authorList>
    </citation>
    <scope>NUCLEOTIDE SEQUENCE [LARGE SCALE GENOMIC DNA]</scope>
    <source>
        <strain evidence="1 2">HN897</strain>
    </source>
</reference>
<accession>A0A7Z2T2S8</accession>
<dbReference type="Proteomes" id="UP000464262">
    <property type="component" value="Chromosome 1"/>
</dbReference>
<keyword evidence="2" id="KW-1185">Reference proteome</keyword>
<dbReference type="PROSITE" id="PS51257">
    <property type="entry name" value="PROKAR_LIPOPROTEIN"/>
    <property type="match status" value="1"/>
</dbReference>
<sequence>MGIRTIIWGMMVPVVLSACGGDDDSGSVSSPDLNLGLESKISFNNFPLPASMPGASLSATSFNYAVSNENLYVPVDYNGKDYVARLELGSAYWNDMAGYEHLMSIFVFADEMDNQNNSVVLAQPVGSSRYMVHIGGDAMWIPDLLDIGPHSYHVAQTSSDVSDYDSMYLMGPRGDYRYAGSNAAADISKRSDSMTIESTVATRNAVYSYNLSKVYSVHEGIDWNFSDYGLLLKVLVDDYQLWAVTSEGYVARFIETELSWTIVGQVNVPSEYQSLMSTGSAYIAQDDWYIYFPGGIAFHKLSYDSCQYLNSDLSKDASFGIDYMMKKQAFLIQGVMAAEPRYIYTTQLTDGKSTLISANILFLAENECK</sequence>
<gene>
    <name evidence="1" type="ORF">GT360_06785</name>
</gene>
<proteinExistence type="predicted"/>
<protein>
    <submittedName>
        <fullName evidence="1">Uncharacterized protein</fullName>
    </submittedName>
</protein>
<dbReference type="RefSeq" id="WP_164648140.1">
    <property type="nucleotide sequence ID" value="NZ_CP047475.1"/>
</dbReference>
<evidence type="ECO:0000313" key="2">
    <source>
        <dbReference type="Proteomes" id="UP000464262"/>
    </source>
</evidence>
<dbReference type="KEGG" id="vas:GT360_06785"/>
<dbReference type="EMBL" id="CP047475">
    <property type="protein sequence ID" value="QIA63237.1"/>
    <property type="molecule type" value="Genomic_DNA"/>
</dbReference>
<evidence type="ECO:0000313" key="1">
    <source>
        <dbReference type="EMBL" id="QIA63237.1"/>
    </source>
</evidence>